<dbReference type="Pfam" id="PF08924">
    <property type="entry name" value="Rv2525c_GlyHyd-like"/>
    <property type="match status" value="1"/>
</dbReference>
<dbReference type="Proteomes" id="UP000565719">
    <property type="component" value="Unassembled WGS sequence"/>
</dbReference>
<sequence length="110" mass="12132">MKKMIQATWDTSENIPAIKKAEIAYVGRYYSYANTTQLPSKCLSKAEATALSNAGFKIVVIFQKCQKSSACFSGLEGEIAGKHDTEQPKWGNPWGALSILLSILMPQRTM</sequence>
<accession>A0A7Y3ZZP8</accession>
<proteinExistence type="predicted"/>
<dbReference type="EMBL" id="VTXC01000016">
    <property type="protein sequence ID" value="NOH71189.1"/>
    <property type="molecule type" value="Genomic_DNA"/>
</dbReference>
<dbReference type="AlphaFoldDB" id="A0A7Y3ZZP8"/>
<dbReference type="Gene3D" id="3.20.20.80">
    <property type="entry name" value="Glycosidases"/>
    <property type="match status" value="1"/>
</dbReference>
<name>A0A7Y3ZZP8_9VIBR</name>
<evidence type="ECO:0000313" key="2">
    <source>
        <dbReference type="EMBL" id="NOH71189.1"/>
    </source>
</evidence>
<organism evidence="2 3">
    <name type="scientific">Vibrio pectenicida</name>
    <dbReference type="NCBI Taxonomy" id="62763"/>
    <lineage>
        <taxon>Bacteria</taxon>
        <taxon>Pseudomonadati</taxon>
        <taxon>Pseudomonadota</taxon>
        <taxon>Gammaproteobacteria</taxon>
        <taxon>Vibrionales</taxon>
        <taxon>Vibrionaceae</taxon>
        <taxon>Vibrio</taxon>
    </lineage>
</organism>
<evidence type="ECO:0000313" key="3">
    <source>
        <dbReference type="Proteomes" id="UP000565719"/>
    </source>
</evidence>
<dbReference type="InterPro" id="IPR015020">
    <property type="entry name" value="Rv2525c-like_Glyco_Hydro-like"/>
</dbReference>
<gene>
    <name evidence="2" type="ORF">F0225_07545</name>
</gene>
<feature type="domain" description="Rv2525c-like glycoside hydrolase-like" evidence="1">
    <location>
        <begin position="17"/>
        <end position="80"/>
    </location>
</feature>
<protein>
    <submittedName>
        <fullName evidence="2">DUF1906 domain-containing protein</fullName>
    </submittedName>
</protein>
<comment type="caution">
    <text evidence="2">The sequence shown here is derived from an EMBL/GenBank/DDBJ whole genome shotgun (WGS) entry which is preliminary data.</text>
</comment>
<reference evidence="2 3" key="1">
    <citation type="submission" date="2019-09" db="EMBL/GenBank/DDBJ databases">
        <title>Draft genome sequencing and comparative genomics of hatchery-associated Vibrios.</title>
        <authorList>
            <person name="Kehlet-Delgado H."/>
            <person name="Mueller R.S."/>
        </authorList>
    </citation>
    <scope>NUCLEOTIDE SEQUENCE [LARGE SCALE GENOMIC DNA]</scope>
    <source>
        <strain evidence="2 3">99-46-Y</strain>
    </source>
</reference>
<evidence type="ECO:0000259" key="1">
    <source>
        <dbReference type="Pfam" id="PF08924"/>
    </source>
</evidence>